<proteinExistence type="predicted"/>
<reference evidence="1 2" key="1">
    <citation type="journal article" date="2020" name="Nat. Food">
        <title>A phased Vanilla planifolia genome enables genetic improvement of flavour and production.</title>
        <authorList>
            <person name="Hasing T."/>
            <person name="Tang H."/>
            <person name="Brym M."/>
            <person name="Khazi F."/>
            <person name="Huang T."/>
            <person name="Chambers A.H."/>
        </authorList>
    </citation>
    <scope>NUCLEOTIDE SEQUENCE [LARGE SCALE GENOMIC DNA]</scope>
    <source>
        <tissue evidence="1">Leaf</tissue>
    </source>
</reference>
<dbReference type="Proteomes" id="UP000636800">
    <property type="component" value="Chromosome 1"/>
</dbReference>
<evidence type="ECO:0000313" key="1">
    <source>
        <dbReference type="EMBL" id="KAG0496121.1"/>
    </source>
</evidence>
<name>A0A835VGZ6_VANPL</name>
<dbReference type="AlphaFoldDB" id="A0A835VGZ6"/>
<evidence type="ECO:0000313" key="2">
    <source>
        <dbReference type="Proteomes" id="UP000636800"/>
    </source>
</evidence>
<organism evidence="1 2">
    <name type="scientific">Vanilla planifolia</name>
    <name type="common">Vanilla</name>
    <dbReference type="NCBI Taxonomy" id="51239"/>
    <lineage>
        <taxon>Eukaryota</taxon>
        <taxon>Viridiplantae</taxon>
        <taxon>Streptophyta</taxon>
        <taxon>Embryophyta</taxon>
        <taxon>Tracheophyta</taxon>
        <taxon>Spermatophyta</taxon>
        <taxon>Magnoliopsida</taxon>
        <taxon>Liliopsida</taxon>
        <taxon>Asparagales</taxon>
        <taxon>Orchidaceae</taxon>
        <taxon>Vanilloideae</taxon>
        <taxon>Vanilleae</taxon>
        <taxon>Vanilla</taxon>
    </lineage>
</organism>
<protein>
    <submittedName>
        <fullName evidence="1">Uncharacterized protein</fullName>
    </submittedName>
</protein>
<dbReference type="EMBL" id="JADCNL010000001">
    <property type="protein sequence ID" value="KAG0496121.1"/>
    <property type="molecule type" value="Genomic_DNA"/>
</dbReference>
<gene>
    <name evidence="1" type="ORF">HPP92_000812</name>
</gene>
<sequence>MASTKEEDMLEARTHDWLRPMWGRKTTEGLYMKNKGLAQDGIQRDLGHVTKVDDDPHEMGH</sequence>
<dbReference type="OrthoDB" id="1915442at2759"/>
<keyword evidence="2" id="KW-1185">Reference proteome</keyword>
<accession>A0A835VGZ6</accession>
<comment type="caution">
    <text evidence="1">The sequence shown here is derived from an EMBL/GenBank/DDBJ whole genome shotgun (WGS) entry which is preliminary data.</text>
</comment>